<keyword evidence="5" id="KW-1185">Reference proteome</keyword>
<keyword evidence="2" id="KW-1133">Transmembrane helix</keyword>
<feature type="domain" description="YdbS-like PH" evidence="3">
    <location>
        <begin position="400"/>
        <end position="466"/>
    </location>
</feature>
<feature type="transmembrane region" description="Helical" evidence="2">
    <location>
        <begin position="251"/>
        <end position="270"/>
    </location>
</feature>
<feature type="transmembrane region" description="Helical" evidence="2">
    <location>
        <begin position="58"/>
        <end position="79"/>
    </location>
</feature>
<evidence type="ECO:0000256" key="1">
    <source>
        <dbReference type="SAM" id="MobiDB-lite"/>
    </source>
</evidence>
<evidence type="ECO:0000256" key="2">
    <source>
        <dbReference type="SAM" id="Phobius"/>
    </source>
</evidence>
<dbReference type="Pfam" id="PF03703">
    <property type="entry name" value="bPH_2"/>
    <property type="match status" value="3"/>
</dbReference>
<comment type="caution">
    <text evidence="4">The sequence shown here is derived from an EMBL/GenBank/DDBJ whole genome shotgun (WGS) entry which is preliminary data.</text>
</comment>
<dbReference type="Proteomes" id="UP001500622">
    <property type="component" value="Unassembled WGS sequence"/>
</dbReference>
<dbReference type="InterPro" id="IPR014529">
    <property type="entry name" value="UCP026631"/>
</dbReference>
<dbReference type="EMBL" id="BAABGN010000002">
    <property type="protein sequence ID" value="GAA4418572.1"/>
    <property type="molecule type" value="Genomic_DNA"/>
</dbReference>
<dbReference type="RefSeq" id="WP_345215211.1">
    <property type="nucleotide sequence ID" value="NZ_BAABGN010000002.1"/>
</dbReference>
<accession>A0ABP8KYB9</accession>
<keyword evidence="2" id="KW-0812">Transmembrane</keyword>
<name>A0ABP8KYB9_9MICO</name>
<proteinExistence type="predicted"/>
<sequence>MPPDPAQPVWRSVHKITPILNAWKVVVAVVVATVWQLGDELQNIPEVWERFERYRTTALLIILGIVLVVAVVAGIYSWLAWRRMKFAVTSESVDLHSGILFRRQRHARLVRVQAVDVVQPLLGRIFGLGQVKVETAGGNESNVIIGYLKEAEAQALRNEVMARAAGVAGPPAGQAPGGQPSGGQAHAEAGAPDDASASSPLFVAAPERQMLHVPAGRLVGSLVLSPVLIFFILFIVGLGVAAYFAGSAAPIFGTLPALLGWVAALWGRFAGEFHFRVAISPDGIRLRHGLLESRSQTLPPGRVQAVQLTQPLLWRPAGWWRVRINVAGYGAAEGSGGNVETVLLPVGPRGDALTALWLVLPDLGVADPRAVLDAALDGSGEAGGFRTSPRRARWLDPLTWRRNALFITGTALLIRSGRWTRNLVVVPHERTQSLALEQGPLERRCRIANLHAHSVSGPVTPVVFHLDEMLARHVLVEQAARARTARAAEGPEEWMRRVEAAGAVHPPAADGPQQPSPGGTAAP</sequence>
<evidence type="ECO:0000313" key="5">
    <source>
        <dbReference type="Proteomes" id="UP001500622"/>
    </source>
</evidence>
<evidence type="ECO:0000259" key="3">
    <source>
        <dbReference type="Pfam" id="PF03703"/>
    </source>
</evidence>
<feature type="domain" description="YdbS-like PH" evidence="3">
    <location>
        <begin position="81"/>
        <end position="159"/>
    </location>
</feature>
<feature type="compositionally biased region" description="Low complexity" evidence="1">
    <location>
        <begin position="182"/>
        <end position="197"/>
    </location>
</feature>
<feature type="region of interest" description="Disordered" evidence="1">
    <location>
        <begin position="169"/>
        <end position="197"/>
    </location>
</feature>
<reference evidence="5" key="1">
    <citation type="journal article" date="2019" name="Int. J. Syst. Evol. Microbiol.">
        <title>The Global Catalogue of Microorganisms (GCM) 10K type strain sequencing project: providing services to taxonomists for standard genome sequencing and annotation.</title>
        <authorList>
            <consortium name="The Broad Institute Genomics Platform"/>
            <consortium name="The Broad Institute Genome Sequencing Center for Infectious Disease"/>
            <person name="Wu L."/>
            <person name="Ma J."/>
        </authorList>
    </citation>
    <scope>NUCLEOTIDE SEQUENCE [LARGE SCALE GENOMIC DNA]</scope>
    <source>
        <strain evidence="5">JCM 17810</strain>
    </source>
</reference>
<feature type="transmembrane region" description="Helical" evidence="2">
    <location>
        <begin position="21"/>
        <end position="38"/>
    </location>
</feature>
<feature type="region of interest" description="Disordered" evidence="1">
    <location>
        <begin position="486"/>
        <end position="523"/>
    </location>
</feature>
<dbReference type="InterPro" id="IPR005182">
    <property type="entry name" value="YdbS-like_PH"/>
</dbReference>
<feature type="transmembrane region" description="Helical" evidence="2">
    <location>
        <begin position="218"/>
        <end position="245"/>
    </location>
</feature>
<keyword evidence="2" id="KW-0472">Membrane</keyword>
<gene>
    <name evidence="4" type="ORF">GCM10023169_08320</name>
</gene>
<feature type="domain" description="YdbS-like PH" evidence="3">
    <location>
        <begin position="274"/>
        <end position="339"/>
    </location>
</feature>
<dbReference type="PANTHER" id="PTHR34473">
    <property type="entry name" value="UPF0699 TRANSMEMBRANE PROTEIN YDBS"/>
    <property type="match status" value="1"/>
</dbReference>
<protein>
    <submittedName>
        <fullName evidence="4">PH domain-containing protein</fullName>
    </submittedName>
</protein>
<dbReference type="PANTHER" id="PTHR34473:SF2">
    <property type="entry name" value="UPF0699 TRANSMEMBRANE PROTEIN YDBT"/>
    <property type="match status" value="1"/>
</dbReference>
<organism evidence="4 5">
    <name type="scientific">Georgenia halophila</name>
    <dbReference type="NCBI Taxonomy" id="620889"/>
    <lineage>
        <taxon>Bacteria</taxon>
        <taxon>Bacillati</taxon>
        <taxon>Actinomycetota</taxon>
        <taxon>Actinomycetes</taxon>
        <taxon>Micrococcales</taxon>
        <taxon>Bogoriellaceae</taxon>
        <taxon>Georgenia</taxon>
    </lineage>
</organism>
<evidence type="ECO:0000313" key="4">
    <source>
        <dbReference type="EMBL" id="GAA4418572.1"/>
    </source>
</evidence>
<dbReference type="PIRSF" id="PIRSF026631">
    <property type="entry name" value="UCP026631"/>
    <property type="match status" value="1"/>
</dbReference>